<dbReference type="AlphaFoldDB" id="A0A645ETR0"/>
<accession>A0A645ETR0</accession>
<gene>
    <name evidence="1" type="ORF">SDC9_151138</name>
</gene>
<dbReference type="EMBL" id="VSSQ01049820">
    <property type="protein sequence ID" value="MPN03903.1"/>
    <property type="molecule type" value="Genomic_DNA"/>
</dbReference>
<name>A0A645ETR0_9ZZZZ</name>
<proteinExistence type="predicted"/>
<evidence type="ECO:0000313" key="1">
    <source>
        <dbReference type="EMBL" id="MPN03903.1"/>
    </source>
</evidence>
<comment type="caution">
    <text evidence="1">The sequence shown here is derived from an EMBL/GenBank/DDBJ whole genome shotgun (WGS) entry which is preliminary data.</text>
</comment>
<organism evidence="1">
    <name type="scientific">bioreactor metagenome</name>
    <dbReference type="NCBI Taxonomy" id="1076179"/>
    <lineage>
        <taxon>unclassified sequences</taxon>
        <taxon>metagenomes</taxon>
        <taxon>ecological metagenomes</taxon>
    </lineage>
</organism>
<sequence>MKRHGIRLVDILRIQRVHNVFHMIDHRQPEKRQMLVFSPFDDNVVKIQVMPFEFFVVILPQRLLLHFQAVFQAVYDSAARFLNTKLQSINLKTGPCFKNFDNITLRDKGHIMAFRFIM</sequence>
<reference evidence="1" key="1">
    <citation type="submission" date="2019-08" db="EMBL/GenBank/DDBJ databases">
        <authorList>
            <person name="Kucharzyk K."/>
            <person name="Murdoch R.W."/>
            <person name="Higgins S."/>
            <person name="Loffler F."/>
        </authorList>
    </citation>
    <scope>NUCLEOTIDE SEQUENCE</scope>
</reference>
<protein>
    <submittedName>
        <fullName evidence="1">Uncharacterized protein</fullName>
    </submittedName>
</protein>